<name>A0A388KJP9_CHABU</name>
<sequence>MCLCLAPARQNVRNGEYWKCKVTLKKEAVLRGFRGVVWGGGRKQHKGSVMGWQEGVVGGGIDAAALSVPCLLPASITTGNPVRGGRVGKEGEGGERTGGGGGGGVEEKAT</sequence>
<evidence type="ECO:0000256" key="1">
    <source>
        <dbReference type="SAM" id="MobiDB-lite"/>
    </source>
</evidence>
<dbReference type="EMBL" id="BFEA01000127">
    <property type="protein sequence ID" value="GBG70218.1"/>
    <property type="molecule type" value="Genomic_DNA"/>
</dbReference>
<reference evidence="2 3" key="1">
    <citation type="journal article" date="2018" name="Cell">
        <title>The Chara Genome: Secondary Complexity and Implications for Plant Terrestrialization.</title>
        <authorList>
            <person name="Nishiyama T."/>
            <person name="Sakayama H."/>
            <person name="Vries J.D."/>
            <person name="Buschmann H."/>
            <person name="Saint-Marcoux D."/>
            <person name="Ullrich K.K."/>
            <person name="Haas F.B."/>
            <person name="Vanderstraeten L."/>
            <person name="Becker D."/>
            <person name="Lang D."/>
            <person name="Vosolsobe S."/>
            <person name="Rombauts S."/>
            <person name="Wilhelmsson P.K.I."/>
            <person name="Janitza P."/>
            <person name="Kern R."/>
            <person name="Heyl A."/>
            <person name="Rumpler F."/>
            <person name="Villalobos L.I.A.C."/>
            <person name="Clay J.M."/>
            <person name="Skokan R."/>
            <person name="Toyoda A."/>
            <person name="Suzuki Y."/>
            <person name="Kagoshima H."/>
            <person name="Schijlen E."/>
            <person name="Tajeshwar N."/>
            <person name="Catarino B."/>
            <person name="Hetherington A.J."/>
            <person name="Saltykova A."/>
            <person name="Bonnot C."/>
            <person name="Breuninger H."/>
            <person name="Symeonidi A."/>
            <person name="Radhakrishnan G.V."/>
            <person name="Van Nieuwerburgh F."/>
            <person name="Deforce D."/>
            <person name="Chang C."/>
            <person name="Karol K.G."/>
            <person name="Hedrich R."/>
            <person name="Ulvskov P."/>
            <person name="Glockner G."/>
            <person name="Delwiche C.F."/>
            <person name="Petrasek J."/>
            <person name="Van de Peer Y."/>
            <person name="Friml J."/>
            <person name="Beilby M."/>
            <person name="Dolan L."/>
            <person name="Kohara Y."/>
            <person name="Sugano S."/>
            <person name="Fujiyama A."/>
            <person name="Delaux P.-M."/>
            <person name="Quint M."/>
            <person name="TheiBen G."/>
            <person name="Hagemann M."/>
            <person name="Harholt J."/>
            <person name="Dunand C."/>
            <person name="Zachgo S."/>
            <person name="Langdale J."/>
            <person name="Maumus F."/>
            <person name="Straeten D.V.D."/>
            <person name="Gould S.B."/>
            <person name="Rensing S.A."/>
        </authorList>
    </citation>
    <scope>NUCLEOTIDE SEQUENCE [LARGE SCALE GENOMIC DNA]</scope>
    <source>
        <strain evidence="2 3">S276</strain>
    </source>
</reference>
<dbReference type="Proteomes" id="UP000265515">
    <property type="component" value="Unassembled WGS sequence"/>
</dbReference>
<feature type="region of interest" description="Disordered" evidence="1">
    <location>
        <begin position="81"/>
        <end position="110"/>
    </location>
</feature>
<dbReference type="AlphaFoldDB" id="A0A388KJP9"/>
<proteinExistence type="predicted"/>
<keyword evidence="3" id="KW-1185">Reference proteome</keyword>
<gene>
    <name evidence="2" type="ORF">CBR_g6350</name>
</gene>
<evidence type="ECO:0000313" key="3">
    <source>
        <dbReference type="Proteomes" id="UP000265515"/>
    </source>
</evidence>
<accession>A0A388KJP9</accession>
<comment type="caution">
    <text evidence="2">The sequence shown here is derived from an EMBL/GenBank/DDBJ whole genome shotgun (WGS) entry which is preliminary data.</text>
</comment>
<evidence type="ECO:0000313" key="2">
    <source>
        <dbReference type="EMBL" id="GBG70218.1"/>
    </source>
</evidence>
<dbReference type="Gramene" id="GBG70218">
    <property type="protein sequence ID" value="GBG70218"/>
    <property type="gene ID" value="CBR_g6350"/>
</dbReference>
<protein>
    <submittedName>
        <fullName evidence="2">Uncharacterized protein</fullName>
    </submittedName>
</protein>
<organism evidence="2 3">
    <name type="scientific">Chara braunii</name>
    <name type="common">Braun's stonewort</name>
    <dbReference type="NCBI Taxonomy" id="69332"/>
    <lineage>
        <taxon>Eukaryota</taxon>
        <taxon>Viridiplantae</taxon>
        <taxon>Streptophyta</taxon>
        <taxon>Charophyceae</taxon>
        <taxon>Charales</taxon>
        <taxon>Characeae</taxon>
        <taxon>Chara</taxon>
    </lineage>
</organism>